<reference evidence="2" key="1">
    <citation type="journal article" date="2022" name="Environ. Microbiol.">
        <title>Geoalkalibacter halelectricus SAP #1 sp. nov. possessing extracellular electron transfer and mineral#reducing capabilities from a haloalkaline environment.</title>
        <authorList>
            <person name="Yadav S."/>
            <person name="Singh R."/>
            <person name="Sundharam S.S."/>
            <person name="Chaudhary S."/>
            <person name="Krishnamurthi S."/>
            <person name="Patil S.A."/>
        </authorList>
    </citation>
    <scope>NUCLEOTIDE SEQUENCE</scope>
    <source>
        <strain evidence="2">SAP-1</strain>
    </source>
</reference>
<evidence type="ECO:0000313" key="2">
    <source>
        <dbReference type="EMBL" id="UWZ79170.1"/>
    </source>
</evidence>
<name>A0ABY5ZJ62_9BACT</name>
<dbReference type="RefSeq" id="WP_260747527.1">
    <property type="nucleotide sequence ID" value="NZ_CP092109.1"/>
</dbReference>
<dbReference type="SUPFAM" id="SSF159594">
    <property type="entry name" value="XCC0632-like"/>
    <property type="match status" value="1"/>
</dbReference>
<protein>
    <submittedName>
        <fullName evidence="2">PqiC family protein</fullName>
    </submittedName>
</protein>
<accession>A0ABY5ZJ62</accession>
<feature type="domain" description="ABC-type transport auxiliary lipoprotein component" evidence="1">
    <location>
        <begin position="51"/>
        <end position="200"/>
    </location>
</feature>
<dbReference type="Pfam" id="PF03886">
    <property type="entry name" value="ABC_trans_aux"/>
    <property type="match status" value="1"/>
</dbReference>
<dbReference type="Proteomes" id="UP001060414">
    <property type="component" value="Chromosome"/>
</dbReference>
<sequence length="212" mass="22649">MTTPIPIPGRRALLLLGALVLGGCLVMGEGRVEQTRYFTLAPTQDENLVPLAEHQPDWLPGVGPVRLAAYLDRPQLLTRRDAFELEVIEAALWAEPLQENLARTLAANLAALTASPRVPVFPWRATAQPTHQISVTILRFDSGPEPLARLQAQWAIQTQKGGPPLVSRQSHLSAPMLGEDAAAAVAALSATLGALSLEIAEALGALAAENKR</sequence>
<organism evidence="2 3">
    <name type="scientific">Geoalkalibacter halelectricus</name>
    <dbReference type="NCBI Taxonomy" id="2847045"/>
    <lineage>
        <taxon>Bacteria</taxon>
        <taxon>Pseudomonadati</taxon>
        <taxon>Thermodesulfobacteriota</taxon>
        <taxon>Desulfuromonadia</taxon>
        <taxon>Desulfuromonadales</taxon>
        <taxon>Geoalkalibacteraceae</taxon>
        <taxon>Geoalkalibacter</taxon>
    </lineage>
</organism>
<keyword evidence="3" id="KW-1185">Reference proteome</keyword>
<evidence type="ECO:0000313" key="3">
    <source>
        <dbReference type="Proteomes" id="UP001060414"/>
    </source>
</evidence>
<dbReference type="Gene3D" id="3.40.50.10610">
    <property type="entry name" value="ABC-type transport auxiliary lipoprotein component"/>
    <property type="match status" value="1"/>
</dbReference>
<evidence type="ECO:0000259" key="1">
    <source>
        <dbReference type="Pfam" id="PF03886"/>
    </source>
</evidence>
<dbReference type="EMBL" id="CP092109">
    <property type="protein sequence ID" value="UWZ79170.1"/>
    <property type="molecule type" value="Genomic_DNA"/>
</dbReference>
<proteinExistence type="predicted"/>
<dbReference type="InterPro" id="IPR005586">
    <property type="entry name" value="ABC_trans_aux"/>
</dbReference>
<gene>
    <name evidence="2" type="ORF">L9S41_16015</name>
</gene>